<accession>A0A8S1NDU5</accession>
<name>A0A8S1NDU5_PARPR</name>
<protein>
    <submittedName>
        <fullName evidence="1">Uncharacterized protein</fullName>
    </submittedName>
</protein>
<evidence type="ECO:0000313" key="2">
    <source>
        <dbReference type="Proteomes" id="UP000688137"/>
    </source>
</evidence>
<sequence>MYNHSNISYTNSNSLNRQELQEFRNYVRKAAQAKMDGTEDKSRQIAKTFHLDHKNLMSLNQSPLQSKKLHVDHDISQHHHLASLSDWKKFDRSTSQSFVSFDANTWKEDQNSMRQRKLQTPSLNAADLIKVNRTLSGLSTKEIQSLSGQYYHQIQELEHTVSSMLRRIDYIQASKSNY</sequence>
<comment type="caution">
    <text evidence="1">The sequence shown here is derived from an EMBL/GenBank/DDBJ whole genome shotgun (WGS) entry which is preliminary data.</text>
</comment>
<organism evidence="1 2">
    <name type="scientific">Paramecium primaurelia</name>
    <dbReference type="NCBI Taxonomy" id="5886"/>
    <lineage>
        <taxon>Eukaryota</taxon>
        <taxon>Sar</taxon>
        <taxon>Alveolata</taxon>
        <taxon>Ciliophora</taxon>
        <taxon>Intramacronucleata</taxon>
        <taxon>Oligohymenophorea</taxon>
        <taxon>Peniculida</taxon>
        <taxon>Parameciidae</taxon>
        <taxon>Paramecium</taxon>
    </lineage>
</organism>
<proteinExistence type="predicted"/>
<dbReference type="AlphaFoldDB" id="A0A8S1NDU5"/>
<dbReference type="EMBL" id="CAJJDM010000076">
    <property type="protein sequence ID" value="CAD8084914.1"/>
    <property type="molecule type" value="Genomic_DNA"/>
</dbReference>
<keyword evidence="2" id="KW-1185">Reference proteome</keyword>
<evidence type="ECO:0000313" key="1">
    <source>
        <dbReference type="EMBL" id="CAD8084914.1"/>
    </source>
</evidence>
<gene>
    <name evidence="1" type="ORF">PPRIM_AZ9-3.1.T0730052</name>
</gene>
<dbReference type="Proteomes" id="UP000688137">
    <property type="component" value="Unassembled WGS sequence"/>
</dbReference>
<reference evidence="1" key="1">
    <citation type="submission" date="2021-01" db="EMBL/GenBank/DDBJ databases">
        <authorList>
            <consortium name="Genoscope - CEA"/>
            <person name="William W."/>
        </authorList>
    </citation>
    <scope>NUCLEOTIDE SEQUENCE</scope>
</reference>